<evidence type="ECO:0000313" key="2">
    <source>
        <dbReference type="EMBL" id="CAI6338311.1"/>
    </source>
</evidence>
<evidence type="ECO:0000313" key="3">
    <source>
        <dbReference type="Proteomes" id="UP001152607"/>
    </source>
</evidence>
<feature type="transmembrane region" description="Helical" evidence="1">
    <location>
        <begin position="44"/>
        <end position="68"/>
    </location>
</feature>
<keyword evidence="1" id="KW-0812">Transmembrane</keyword>
<reference evidence="2" key="1">
    <citation type="submission" date="2023-01" db="EMBL/GenBank/DDBJ databases">
        <authorList>
            <person name="Van Ghelder C."/>
            <person name="Rancurel C."/>
        </authorList>
    </citation>
    <scope>NUCLEOTIDE SEQUENCE</scope>
    <source>
        <strain evidence="2">CNCM I-4278</strain>
    </source>
</reference>
<dbReference type="Proteomes" id="UP001152607">
    <property type="component" value="Unassembled WGS sequence"/>
</dbReference>
<comment type="caution">
    <text evidence="2">The sequence shown here is derived from an EMBL/GenBank/DDBJ whole genome shotgun (WGS) entry which is preliminary data.</text>
</comment>
<evidence type="ECO:0000256" key="1">
    <source>
        <dbReference type="SAM" id="Phobius"/>
    </source>
</evidence>
<keyword evidence="3" id="KW-1185">Reference proteome</keyword>
<gene>
    <name evidence="2" type="ORF">PDIGIT_LOCUS11439</name>
</gene>
<sequence length="276" mass="31050">MKTPQFKVPSMLGKFTKTTTPKTPVFNQPVSLQRKYKLSRTIHAILLTLLTVISIVVIVLKALTINFIEDNRDTGFQFLNDEQNVIMAALPKQLYTTPAKLALVSGAISSFVSIGHLLFIAMDWKEGKKIQAYAFRRNMMFLHFSNSVMILFALVSLAMTHKSSSHFSERYINFKADLASSEDGMRYNRGTFDLETWSCELQTVPGARMVAEDYGRQCAAEISGRIMMIPFLILGWGLAGLSIWVMIGGWRDANGQRMKTASVELEMGKMRAVDED</sequence>
<proteinExistence type="predicted"/>
<feature type="transmembrane region" description="Helical" evidence="1">
    <location>
        <begin position="141"/>
        <end position="159"/>
    </location>
</feature>
<feature type="transmembrane region" description="Helical" evidence="1">
    <location>
        <begin position="229"/>
        <end position="250"/>
    </location>
</feature>
<keyword evidence="1" id="KW-1133">Transmembrane helix</keyword>
<accession>A0A9W4ULC5</accession>
<feature type="transmembrane region" description="Helical" evidence="1">
    <location>
        <begin position="101"/>
        <end position="120"/>
    </location>
</feature>
<dbReference type="AlphaFoldDB" id="A0A9W4ULC5"/>
<organism evidence="2 3">
    <name type="scientific">Periconia digitata</name>
    <dbReference type="NCBI Taxonomy" id="1303443"/>
    <lineage>
        <taxon>Eukaryota</taxon>
        <taxon>Fungi</taxon>
        <taxon>Dikarya</taxon>
        <taxon>Ascomycota</taxon>
        <taxon>Pezizomycotina</taxon>
        <taxon>Dothideomycetes</taxon>
        <taxon>Pleosporomycetidae</taxon>
        <taxon>Pleosporales</taxon>
        <taxon>Massarineae</taxon>
        <taxon>Periconiaceae</taxon>
        <taxon>Periconia</taxon>
    </lineage>
</organism>
<keyword evidence="1" id="KW-0472">Membrane</keyword>
<dbReference type="EMBL" id="CAOQHR010000008">
    <property type="protein sequence ID" value="CAI6338311.1"/>
    <property type="molecule type" value="Genomic_DNA"/>
</dbReference>
<dbReference type="OrthoDB" id="5238025at2759"/>
<name>A0A9W4ULC5_9PLEO</name>
<protein>
    <submittedName>
        <fullName evidence="2">Uncharacterized protein</fullName>
    </submittedName>
</protein>